<name>A0A9D1SF29_9FIRM</name>
<evidence type="ECO:0000259" key="7">
    <source>
        <dbReference type="PROSITE" id="PS50943"/>
    </source>
</evidence>
<evidence type="ECO:0000313" key="11">
    <source>
        <dbReference type="Proteomes" id="UP000824109"/>
    </source>
</evidence>
<evidence type="ECO:0000313" key="10">
    <source>
        <dbReference type="EMBL" id="HIU57786.1"/>
    </source>
</evidence>
<proteinExistence type="inferred from homology"/>
<dbReference type="GO" id="GO:0003677">
    <property type="term" value="F:DNA binding"/>
    <property type="evidence" value="ECO:0007669"/>
    <property type="project" value="UniProtKB-UniRule"/>
</dbReference>
<accession>A0A9D1SF29</accession>
<keyword evidence="5" id="KW-0233">DNA recombination</keyword>
<evidence type="ECO:0000256" key="5">
    <source>
        <dbReference type="ARBA" id="ARBA00023172"/>
    </source>
</evidence>
<dbReference type="CDD" id="cd01189">
    <property type="entry name" value="INT_ICEBs1_C_like"/>
    <property type="match status" value="1"/>
</dbReference>
<dbReference type="PROSITE" id="PS51900">
    <property type="entry name" value="CB"/>
    <property type="match status" value="1"/>
</dbReference>
<comment type="caution">
    <text evidence="10">The sequence shown here is derived from an EMBL/GenBank/DDBJ whole genome shotgun (WGS) entry which is preliminary data.</text>
</comment>
<comment type="similarity">
    <text evidence="2">Belongs to the 'phage' integrase family.</text>
</comment>
<comment type="function">
    <text evidence="1">Site-specific tyrosine recombinase, which acts by catalyzing the cutting and rejoining of the recombining DNA molecules.</text>
</comment>
<dbReference type="InterPro" id="IPR044068">
    <property type="entry name" value="CB"/>
</dbReference>
<dbReference type="SUPFAM" id="SSF56349">
    <property type="entry name" value="DNA breaking-rejoining enzymes"/>
    <property type="match status" value="1"/>
</dbReference>
<dbReference type="GO" id="GO:0006310">
    <property type="term" value="P:DNA recombination"/>
    <property type="evidence" value="ECO:0007669"/>
    <property type="project" value="UniProtKB-KW"/>
</dbReference>
<feature type="domain" description="Tyr recombinase" evidence="8">
    <location>
        <begin position="244"/>
        <end position="444"/>
    </location>
</feature>
<sequence length="459" mass="51317">MATIEKRGGSYRITVSAGYNTDGKQIKKRMTWKPSPGMTERQIKKELDKQAVLFEQQVETGQFLDGSITFSEFAEKWFTDYAEKQLRIKTVTEYKGLMRRINKAIGHIKLIKLQPHHLMEFYNNLAESGIREDTKYKPCADFKAIMKQAGYTQKALSSAAGVSVNTVAQCVKGANVSKTSADKIKAVLDGDIFEAVERNNNKLSDKTISEYHRLISSILTAAVQWQVIPSNPCGRVKPPKVERKEAAGLDENEAAELISCLQSEPLKYRTAVMLTLYTGMRRGEICGLDWSDIDFKNNLLSITKSVVYTASTGLQEGQTKTKSSQRIINIPDDMTAMLNEYRHEQLKQRFALGDQWTDSGKVFTNERGGLLSPDTLSAWFKKFIKRHDLPDIHYHTLRHTAATLLIAGGVDVATVSKRLGHADKTTTLNTYTHAIKSADKAAAEKLAVMLSSAQLKRAN</sequence>
<evidence type="ECO:0000259" key="9">
    <source>
        <dbReference type="PROSITE" id="PS51900"/>
    </source>
</evidence>
<dbReference type="InterPro" id="IPR010998">
    <property type="entry name" value="Integrase_recombinase_N"/>
</dbReference>
<dbReference type="InterPro" id="IPR002104">
    <property type="entry name" value="Integrase_catalytic"/>
</dbReference>
<reference evidence="10" key="2">
    <citation type="journal article" date="2021" name="PeerJ">
        <title>Extensive microbial diversity within the chicken gut microbiome revealed by metagenomics and culture.</title>
        <authorList>
            <person name="Gilroy R."/>
            <person name="Ravi A."/>
            <person name="Getino M."/>
            <person name="Pursley I."/>
            <person name="Horton D.L."/>
            <person name="Alikhan N.F."/>
            <person name="Baker D."/>
            <person name="Gharbi K."/>
            <person name="Hall N."/>
            <person name="Watson M."/>
            <person name="Adriaenssens E.M."/>
            <person name="Foster-Nyarko E."/>
            <person name="Jarju S."/>
            <person name="Secka A."/>
            <person name="Antonio M."/>
            <person name="Oren A."/>
            <person name="Chaudhuri R.R."/>
            <person name="La Ragione R."/>
            <person name="Hildebrand F."/>
            <person name="Pallen M.J."/>
        </authorList>
    </citation>
    <scope>NUCLEOTIDE SEQUENCE</scope>
    <source>
        <strain evidence="10">USAMLcec3-3695</strain>
    </source>
</reference>
<dbReference type="PROSITE" id="PS50943">
    <property type="entry name" value="HTH_CROC1"/>
    <property type="match status" value="1"/>
</dbReference>
<evidence type="ECO:0000256" key="1">
    <source>
        <dbReference type="ARBA" id="ARBA00003283"/>
    </source>
</evidence>
<dbReference type="Gene3D" id="1.10.150.130">
    <property type="match status" value="1"/>
</dbReference>
<keyword evidence="4 6" id="KW-0238">DNA-binding</keyword>
<dbReference type="PANTHER" id="PTHR30349:SF64">
    <property type="entry name" value="PROPHAGE INTEGRASE INTD-RELATED"/>
    <property type="match status" value="1"/>
</dbReference>
<dbReference type="Proteomes" id="UP000824109">
    <property type="component" value="Unassembled WGS sequence"/>
</dbReference>
<dbReference type="GO" id="GO:0015074">
    <property type="term" value="P:DNA integration"/>
    <property type="evidence" value="ECO:0007669"/>
    <property type="project" value="UniProtKB-KW"/>
</dbReference>
<evidence type="ECO:0000256" key="2">
    <source>
        <dbReference type="ARBA" id="ARBA00008857"/>
    </source>
</evidence>
<dbReference type="InterPro" id="IPR013762">
    <property type="entry name" value="Integrase-like_cat_sf"/>
</dbReference>
<reference evidence="10" key="1">
    <citation type="submission" date="2020-10" db="EMBL/GenBank/DDBJ databases">
        <authorList>
            <person name="Gilroy R."/>
        </authorList>
    </citation>
    <scope>NUCLEOTIDE SEQUENCE</scope>
    <source>
        <strain evidence="10">USAMLcec3-3695</strain>
    </source>
</reference>
<dbReference type="Pfam" id="PF14659">
    <property type="entry name" value="Phage_int_SAM_3"/>
    <property type="match status" value="1"/>
</dbReference>
<evidence type="ECO:0000256" key="4">
    <source>
        <dbReference type="ARBA" id="ARBA00023125"/>
    </source>
</evidence>
<feature type="domain" description="Core-binding (CB)" evidence="9">
    <location>
        <begin position="68"/>
        <end position="150"/>
    </location>
</feature>
<feature type="domain" description="HTH cro/C1-type" evidence="7">
    <location>
        <begin position="142"/>
        <end position="195"/>
    </location>
</feature>
<dbReference type="PANTHER" id="PTHR30349">
    <property type="entry name" value="PHAGE INTEGRASE-RELATED"/>
    <property type="match status" value="1"/>
</dbReference>
<dbReference type="PROSITE" id="PS51898">
    <property type="entry name" value="TYR_RECOMBINASE"/>
    <property type="match status" value="1"/>
</dbReference>
<dbReference type="InterPro" id="IPR050090">
    <property type="entry name" value="Tyrosine_recombinase_XerCD"/>
</dbReference>
<dbReference type="EMBL" id="DVNB01000086">
    <property type="protein sequence ID" value="HIU57786.1"/>
    <property type="molecule type" value="Genomic_DNA"/>
</dbReference>
<dbReference type="SUPFAM" id="SSF47413">
    <property type="entry name" value="lambda repressor-like DNA-binding domains"/>
    <property type="match status" value="1"/>
</dbReference>
<dbReference type="InterPro" id="IPR001387">
    <property type="entry name" value="Cro/C1-type_HTH"/>
</dbReference>
<organism evidence="10 11">
    <name type="scientific">Candidatus Ornithomonoglobus merdipullorum</name>
    <dbReference type="NCBI Taxonomy" id="2840895"/>
    <lineage>
        <taxon>Bacteria</taxon>
        <taxon>Bacillati</taxon>
        <taxon>Bacillota</taxon>
        <taxon>Clostridia</taxon>
        <taxon>Candidatus Ornithomonoglobus</taxon>
    </lineage>
</organism>
<gene>
    <name evidence="10" type="ORF">IAA61_08270</name>
</gene>
<dbReference type="InterPro" id="IPR004107">
    <property type="entry name" value="Integrase_SAM-like_N"/>
</dbReference>
<dbReference type="CDD" id="cd00093">
    <property type="entry name" value="HTH_XRE"/>
    <property type="match status" value="1"/>
</dbReference>
<dbReference type="InterPro" id="IPR011010">
    <property type="entry name" value="DNA_brk_join_enz"/>
</dbReference>
<dbReference type="Gene3D" id="1.10.443.10">
    <property type="entry name" value="Intergrase catalytic core"/>
    <property type="match status" value="1"/>
</dbReference>
<dbReference type="AlphaFoldDB" id="A0A9D1SF29"/>
<evidence type="ECO:0000259" key="8">
    <source>
        <dbReference type="PROSITE" id="PS51898"/>
    </source>
</evidence>
<evidence type="ECO:0000256" key="3">
    <source>
        <dbReference type="ARBA" id="ARBA00022908"/>
    </source>
</evidence>
<protein>
    <submittedName>
        <fullName evidence="10">Tyrosine-type recombinase/integrase</fullName>
    </submittedName>
</protein>
<evidence type="ECO:0000256" key="6">
    <source>
        <dbReference type="PROSITE-ProRule" id="PRU01248"/>
    </source>
</evidence>
<dbReference type="InterPro" id="IPR010982">
    <property type="entry name" value="Lambda_DNA-bd_dom_sf"/>
</dbReference>
<keyword evidence="3" id="KW-0229">DNA integration</keyword>
<dbReference type="Pfam" id="PF00589">
    <property type="entry name" value="Phage_integrase"/>
    <property type="match status" value="1"/>
</dbReference>